<organism evidence="7 8">
    <name type="scientific">Allokutzneria oryzae</name>
    <dbReference type="NCBI Taxonomy" id="1378989"/>
    <lineage>
        <taxon>Bacteria</taxon>
        <taxon>Bacillati</taxon>
        <taxon>Actinomycetota</taxon>
        <taxon>Actinomycetes</taxon>
        <taxon>Pseudonocardiales</taxon>
        <taxon>Pseudonocardiaceae</taxon>
        <taxon>Allokutzneria</taxon>
    </lineage>
</organism>
<comment type="similarity">
    <text evidence="2 6">Belongs to the group II decarboxylase family.</text>
</comment>
<dbReference type="EMBL" id="JBHLZU010000005">
    <property type="protein sequence ID" value="MFB9903570.1"/>
    <property type="molecule type" value="Genomic_DNA"/>
</dbReference>
<dbReference type="PRINTS" id="PR00800">
    <property type="entry name" value="YHDCRBOXLASE"/>
</dbReference>
<comment type="caution">
    <text evidence="7">The sequence shown here is derived from an EMBL/GenBank/DDBJ whole genome shotgun (WGS) entry which is preliminary data.</text>
</comment>
<gene>
    <name evidence="7" type="ORF">ACFFQA_06430</name>
</gene>
<dbReference type="InterPro" id="IPR010977">
    <property type="entry name" value="Aromatic_deC"/>
</dbReference>
<dbReference type="PANTHER" id="PTHR11999">
    <property type="entry name" value="GROUP II PYRIDOXAL-5-PHOSPHATE DECARBOXYLASE"/>
    <property type="match status" value="1"/>
</dbReference>
<dbReference type="SUPFAM" id="SSF53383">
    <property type="entry name" value="PLP-dependent transferases"/>
    <property type="match status" value="1"/>
</dbReference>
<dbReference type="Pfam" id="PF00282">
    <property type="entry name" value="Pyridoxal_deC"/>
    <property type="match status" value="1"/>
</dbReference>
<evidence type="ECO:0000256" key="6">
    <source>
        <dbReference type="RuleBase" id="RU000382"/>
    </source>
</evidence>
<accession>A0ABV5ZT46</accession>
<name>A0ABV5ZT46_9PSEU</name>
<protein>
    <submittedName>
        <fullName evidence="7">Pyridoxal phosphate-dependent decarboxylase family protein</fullName>
    </submittedName>
</protein>
<evidence type="ECO:0000313" key="7">
    <source>
        <dbReference type="EMBL" id="MFB9903570.1"/>
    </source>
</evidence>
<dbReference type="PANTHER" id="PTHR11999:SF70">
    <property type="entry name" value="MIP05841P"/>
    <property type="match status" value="1"/>
</dbReference>
<dbReference type="InterPro" id="IPR015422">
    <property type="entry name" value="PyrdxlP-dep_Trfase_small"/>
</dbReference>
<evidence type="ECO:0000256" key="2">
    <source>
        <dbReference type="ARBA" id="ARBA00009533"/>
    </source>
</evidence>
<dbReference type="Gene3D" id="3.40.640.10">
    <property type="entry name" value="Type I PLP-dependent aspartate aminotransferase-like (Major domain)"/>
    <property type="match status" value="1"/>
</dbReference>
<comment type="cofactor">
    <cofactor evidence="1 6">
        <name>pyridoxal 5'-phosphate</name>
        <dbReference type="ChEBI" id="CHEBI:597326"/>
    </cofactor>
</comment>
<keyword evidence="8" id="KW-1185">Reference proteome</keyword>
<keyword evidence="4 6" id="KW-0663">Pyridoxal phosphate</keyword>
<dbReference type="InterPro" id="IPR002129">
    <property type="entry name" value="PyrdxlP-dep_de-COase"/>
</dbReference>
<evidence type="ECO:0000256" key="1">
    <source>
        <dbReference type="ARBA" id="ARBA00001933"/>
    </source>
</evidence>
<evidence type="ECO:0000256" key="5">
    <source>
        <dbReference type="ARBA" id="ARBA00023239"/>
    </source>
</evidence>
<evidence type="ECO:0000313" key="8">
    <source>
        <dbReference type="Proteomes" id="UP001589693"/>
    </source>
</evidence>
<dbReference type="RefSeq" id="WP_377850711.1">
    <property type="nucleotide sequence ID" value="NZ_JBHLZU010000005.1"/>
</dbReference>
<dbReference type="InterPro" id="IPR015421">
    <property type="entry name" value="PyrdxlP-dep_Trfase_major"/>
</dbReference>
<dbReference type="Gene3D" id="3.90.1150.10">
    <property type="entry name" value="Aspartate Aminotransferase, domain 1"/>
    <property type="match status" value="1"/>
</dbReference>
<evidence type="ECO:0000256" key="4">
    <source>
        <dbReference type="ARBA" id="ARBA00022898"/>
    </source>
</evidence>
<keyword evidence="5 6" id="KW-0456">Lyase</keyword>
<dbReference type="Gene3D" id="3.90.1150.170">
    <property type="match status" value="1"/>
</dbReference>
<sequence>MIFESLDPPRAELTEMMAATTEFAANFLEGLPDAPASNLPSTTKPLDPPAEGPGEFADLLARFKEAAATAVETAGPGYLAYFPAGGLVASSIGEFLSSVVNRYTGVGSLAPDMVAMEDSVVQWLCREFGLPSTAGGLITTGGSLATLSAVVAARHDRLGELHGTGTVYVTEHTHLCVAKAARIAGLRADQLRVVPVTDDHRMDAEAAEELIAADRAAGREPFLLVGTAGSTSTGTVDPLEELAGIAERNGMWFHVDGAYGGGFQLTERGKAKLRGVERADSITIDPHKTMFLAYGTGVLLVRDQATLRAAHTVDASYLQDLQRDPWPPDYCDLGPELSREFRGLRMWLPLHLHGVGAFRRALDQKLDLAAVVHDGLTELSEVDVPVRPDLTVNVFRLRSGGDEENRRLLERINATERVFLSSTRLRGDYLLRLCVLSHRTEPQRVREALSIVRSLVR</sequence>
<evidence type="ECO:0000256" key="3">
    <source>
        <dbReference type="ARBA" id="ARBA00022793"/>
    </source>
</evidence>
<dbReference type="Proteomes" id="UP001589693">
    <property type="component" value="Unassembled WGS sequence"/>
</dbReference>
<proteinExistence type="inferred from homology"/>
<dbReference type="InterPro" id="IPR015424">
    <property type="entry name" value="PyrdxlP-dep_Trfase"/>
</dbReference>
<keyword evidence="3" id="KW-0210">Decarboxylase</keyword>
<reference evidence="7 8" key="1">
    <citation type="submission" date="2024-09" db="EMBL/GenBank/DDBJ databases">
        <authorList>
            <person name="Sun Q."/>
            <person name="Mori K."/>
        </authorList>
    </citation>
    <scope>NUCLEOTIDE SEQUENCE [LARGE SCALE GENOMIC DNA]</scope>
    <source>
        <strain evidence="7 8">TBRC 7907</strain>
    </source>
</reference>